<dbReference type="InterPro" id="IPR052958">
    <property type="entry name" value="IFN-induced_PKR_regulator"/>
</dbReference>
<dbReference type="Proteomes" id="UP001159428">
    <property type="component" value="Unassembled WGS sequence"/>
</dbReference>
<dbReference type="PANTHER" id="PTHR46289:SF17">
    <property type="entry name" value="HAT C-TERMINAL DIMERISATION DOMAIN-CONTAINING PROTEIN"/>
    <property type="match status" value="1"/>
</dbReference>
<reference evidence="1 2" key="1">
    <citation type="submission" date="2022-05" db="EMBL/GenBank/DDBJ databases">
        <authorList>
            <consortium name="Genoscope - CEA"/>
            <person name="William W."/>
        </authorList>
    </citation>
    <scope>NUCLEOTIDE SEQUENCE [LARGE SCALE GENOMIC DNA]</scope>
</reference>
<comment type="caution">
    <text evidence="1">The sequence shown here is derived from an EMBL/GenBank/DDBJ whole genome shotgun (WGS) entry which is preliminary data.</text>
</comment>
<name>A0AAU9WMN0_9CNID</name>
<dbReference type="PANTHER" id="PTHR46289">
    <property type="entry name" value="52 KDA REPRESSOR OF THE INHIBITOR OF THE PROTEIN KINASE-LIKE PROTEIN-RELATED"/>
    <property type="match status" value="1"/>
</dbReference>
<organism evidence="1 2">
    <name type="scientific">Pocillopora meandrina</name>
    <dbReference type="NCBI Taxonomy" id="46732"/>
    <lineage>
        <taxon>Eukaryota</taxon>
        <taxon>Metazoa</taxon>
        <taxon>Cnidaria</taxon>
        <taxon>Anthozoa</taxon>
        <taxon>Hexacorallia</taxon>
        <taxon>Scleractinia</taxon>
        <taxon>Astrocoeniina</taxon>
        <taxon>Pocilloporidae</taxon>
        <taxon>Pocillopora</taxon>
    </lineage>
</organism>
<evidence type="ECO:0008006" key="3">
    <source>
        <dbReference type="Google" id="ProtNLM"/>
    </source>
</evidence>
<protein>
    <recommendedName>
        <fullName evidence="3">Transposase</fullName>
    </recommendedName>
</protein>
<evidence type="ECO:0000313" key="2">
    <source>
        <dbReference type="Proteomes" id="UP001159428"/>
    </source>
</evidence>
<evidence type="ECO:0000313" key="1">
    <source>
        <dbReference type="EMBL" id="CAH3119426.1"/>
    </source>
</evidence>
<dbReference type="EMBL" id="CALNXJ010000017">
    <property type="protein sequence ID" value="CAH3119426.1"/>
    <property type="molecule type" value="Genomic_DNA"/>
</dbReference>
<gene>
    <name evidence="1" type="ORF">PMEA_00008284</name>
</gene>
<proteinExistence type="predicted"/>
<sequence length="300" mass="34616">MSLDKKGAQAEIARCAPDAKYLGCCLHSINLVICHACKIKSTQNMMDSFHELFSFFDNSPKRQKFLSIVIDTLSPENKKHRPKDLCKTRWIERHSTSEAIFELYEYIVITLNERCVPTNDDKRFYPNNPMDAKTKIMANGLRHSMRCFGHIVGFIWAKEMLEPIRPLVTAPQGRHVEVFFSFQKIEEVISSYTGRDKQSDLLLVLTYVRESCFVVQLVGSIEGRPRVYSRQRHPESDAQYWKRTVAISFLDVICSGLKSRFSSEKRTHYELCTLIPRVIVSRSEETTVERGQILIRSGAI</sequence>
<accession>A0AAU9WMN0</accession>
<keyword evidence="2" id="KW-1185">Reference proteome</keyword>
<dbReference type="AlphaFoldDB" id="A0AAU9WMN0"/>